<keyword evidence="4" id="KW-0786">Thiamine pyrophosphate</keyword>
<dbReference type="eggNOG" id="COG3959">
    <property type="taxonomic scope" value="Bacteria"/>
</dbReference>
<protein>
    <recommendedName>
        <fullName evidence="5">Transketolase N-terminal domain-containing protein</fullName>
    </recommendedName>
</protein>
<evidence type="ECO:0000313" key="8">
    <source>
        <dbReference type="Proteomes" id="UP000013783"/>
    </source>
</evidence>
<evidence type="ECO:0000256" key="1">
    <source>
        <dbReference type="ARBA" id="ARBA00001964"/>
    </source>
</evidence>
<dbReference type="EMBL" id="ASWA01000002">
    <property type="protein sequence ID" value="EOT70305.1"/>
    <property type="molecule type" value="Genomic_DNA"/>
</dbReference>
<dbReference type="EMBL" id="AJAK01000030">
    <property type="protein sequence ID" value="EOH72369.1"/>
    <property type="molecule type" value="Genomic_DNA"/>
</dbReference>
<evidence type="ECO:0000313" key="7">
    <source>
        <dbReference type="EMBL" id="EOT70305.1"/>
    </source>
</evidence>
<dbReference type="PROSITE" id="PS00801">
    <property type="entry name" value="TRANSKETOLASE_1"/>
    <property type="match status" value="1"/>
</dbReference>
<organism evidence="6 8">
    <name type="scientific">Enterococcus malodoratus ATCC 43197</name>
    <dbReference type="NCBI Taxonomy" id="1158601"/>
    <lineage>
        <taxon>Bacteria</taxon>
        <taxon>Bacillati</taxon>
        <taxon>Bacillota</taxon>
        <taxon>Bacilli</taxon>
        <taxon>Lactobacillales</taxon>
        <taxon>Enterococcaceae</taxon>
        <taxon>Enterococcus</taxon>
    </lineage>
</organism>
<dbReference type="Proteomes" id="UP000013783">
    <property type="component" value="Unassembled WGS sequence"/>
</dbReference>
<dbReference type="SUPFAM" id="SSF52518">
    <property type="entry name" value="Thiamin diphosphate-binding fold (THDP-binding)"/>
    <property type="match status" value="1"/>
</dbReference>
<comment type="cofactor">
    <cofactor evidence="1">
        <name>thiamine diphosphate</name>
        <dbReference type="ChEBI" id="CHEBI:58937"/>
    </cofactor>
</comment>
<dbReference type="GO" id="GO:0046872">
    <property type="term" value="F:metal ion binding"/>
    <property type="evidence" value="ECO:0007669"/>
    <property type="project" value="UniProtKB-KW"/>
</dbReference>
<dbReference type="Pfam" id="PF00456">
    <property type="entry name" value="Transketolase_N"/>
    <property type="match status" value="1"/>
</dbReference>
<accession>R2R8S0</accession>
<evidence type="ECO:0000256" key="4">
    <source>
        <dbReference type="ARBA" id="ARBA00023052"/>
    </source>
</evidence>
<dbReference type="InterPro" id="IPR029061">
    <property type="entry name" value="THDP-binding"/>
</dbReference>
<name>R2R8S0_9ENTE</name>
<reference evidence="7 9" key="2">
    <citation type="submission" date="2013-03" db="EMBL/GenBank/DDBJ databases">
        <title>The Genome Sequence of Enterococcus malodoratus ATCC_43197 (PacBio/Illumina hybrid assembly).</title>
        <authorList>
            <consortium name="The Broad Institute Genomics Platform"/>
            <consortium name="The Broad Institute Genome Sequencing Center for Infectious Disease"/>
            <person name="Earl A."/>
            <person name="Russ C."/>
            <person name="Gilmore M."/>
            <person name="Surin D."/>
            <person name="Walker B."/>
            <person name="Young S."/>
            <person name="Zeng Q."/>
            <person name="Gargeya S."/>
            <person name="Fitzgerald M."/>
            <person name="Haas B."/>
            <person name="Abouelleil A."/>
            <person name="Allen A.W."/>
            <person name="Alvarado L."/>
            <person name="Arachchi H.M."/>
            <person name="Berlin A.M."/>
            <person name="Chapman S.B."/>
            <person name="Gainer-Dewar J."/>
            <person name="Goldberg J."/>
            <person name="Griggs A."/>
            <person name="Gujja S."/>
            <person name="Hansen M."/>
            <person name="Howarth C."/>
            <person name="Imamovic A."/>
            <person name="Ireland A."/>
            <person name="Larimer J."/>
            <person name="McCowan C."/>
            <person name="Murphy C."/>
            <person name="Pearson M."/>
            <person name="Poon T.W."/>
            <person name="Priest M."/>
            <person name="Roberts A."/>
            <person name="Saif S."/>
            <person name="Shea T."/>
            <person name="Sisk P."/>
            <person name="Sykes S."/>
            <person name="Wortman J."/>
            <person name="Nusbaum C."/>
            <person name="Birren B."/>
        </authorList>
    </citation>
    <scope>NUCLEOTIDE SEQUENCE [LARGE SCALE GENOMIC DNA]</scope>
    <source>
        <strain evidence="7 9">ATCC 43197</strain>
    </source>
</reference>
<evidence type="ECO:0000259" key="5">
    <source>
        <dbReference type="Pfam" id="PF00456"/>
    </source>
</evidence>
<dbReference type="Gene3D" id="3.40.50.970">
    <property type="match status" value="1"/>
</dbReference>
<keyword evidence="2" id="KW-0808">Transferase</keyword>
<evidence type="ECO:0000256" key="3">
    <source>
        <dbReference type="ARBA" id="ARBA00022723"/>
    </source>
</evidence>
<evidence type="ECO:0000313" key="6">
    <source>
        <dbReference type="EMBL" id="EOH72369.1"/>
    </source>
</evidence>
<gene>
    <name evidence="7" type="ORF">I585_01785</name>
    <name evidence="6" type="ORF">UAI_03953</name>
</gene>
<feature type="domain" description="Transketolase N-terminal" evidence="5">
    <location>
        <begin position="11"/>
        <end position="59"/>
    </location>
</feature>
<keyword evidence="9" id="KW-1185">Reference proteome</keyword>
<proteinExistence type="predicted"/>
<dbReference type="InterPro" id="IPR005474">
    <property type="entry name" value="Transketolase_N"/>
</dbReference>
<dbReference type="STRING" id="71451.RV07_GL000301"/>
<dbReference type="PATRIC" id="fig|1158601.3.peg.3923"/>
<reference evidence="6 8" key="1">
    <citation type="submission" date="2013-02" db="EMBL/GenBank/DDBJ databases">
        <title>The Genome Sequence of Enterococcus malodoratus ATCC_43197.</title>
        <authorList>
            <consortium name="The Broad Institute Genome Sequencing Platform"/>
            <consortium name="The Broad Institute Genome Sequencing Center for Infectious Disease"/>
            <person name="Earl A.M."/>
            <person name="Gilmore M.S."/>
            <person name="Lebreton F."/>
            <person name="Walker B."/>
            <person name="Young S.K."/>
            <person name="Zeng Q."/>
            <person name="Gargeya S."/>
            <person name="Fitzgerald M."/>
            <person name="Haas B."/>
            <person name="Abouelleil A."/>
            <person name="Alvarado L."/>
            <person name="Arachchi H.M."/>
            <person name="Berlin A.M."/>
            <person name="Chapman S.B."/>
            <person name="Dewar J."/>
            <person name="Goldberg J."/>
            <person name="Griggs A."/>
            <person name="Gujja S."/>
            <person name="Hansen M."/>
            <person name="Howarth C."/>
            <person name="Imamovic A."/>
            <person name="Larimer J."/>
            <person name="McCowan C."/>
            <person name="Murphy C."/>
            <person name="Neiman D."/>
            <person name="Pearson M."/>
            <person name="Priest M."/>
            <person name="Roberts A."/>
            <person name="Saif S."/>
            <person name="Shea T."/>
            <person name="Sisk P."/>
            <person name="Sykes S."/>
            <person name="Wortman J."/>
            <person name="Nusbaum C."/>
            <person name="Birren B."/>
        </authorList>
    </citation>
    <scope>NUCLEOTIDE SEQUENCE [LARGE SCALE GENOMIC DNA]</scope>
    <source>
        <strain evidence="6 8">ATCC 43197</strain>
    </source>
</reference>
<dbReference type="Proteomes" id="UP000014148">
    <property type="component" value="Unassembled WGS sequence"/>
</dbReference>
<comment type="caution">
    <text evidence="6">The sequence shown here is derived from an EMBL/GenBank/DDBJ whole genome shotgun (WGS) entry which is preliminary data.</text>
</comment>
<dbReference type="GO" id="GO:0016740">
    <property type="term" value="F:transferase activity"/>
    <property type="evidence" value="ECO:0007669"/>
    <property type="project" value="UniProtKB-KW"/>
</dbReference>
<sequence length="59" mass="6522">MDRELIAELENLAAKIRINSIEAIRKVGSGHIGGSLSIADLLAVLYGKQMIYDPKNPQW</sequence>
<dbReference type="AlphaFoldDB" id="R2R8S0"/>
<evidence type="ECO:0000313" key="9">
    <source>
        <dbReference type="Proteomes" id="UP000014148"/>
    </source>
</evidence>
<evidence type="ECO:0000256" key="2">
    <source>
        <dbReference type="ARBA" id="ARBA00022679"/>
    </source>
</evidence>
<keyword evidence="3" id="KW-0479">Metal-binding</keyword>
<dbReference type="InterPro" id="IPR049557">
    <property type="entry name" value="Transketolase_CS"/>
</dbReference>